<proteinExistence type="predicted"/>
<feature type="chain" id="PRO_5016278930" description="Histidine phosphatase family protein" evidence="1">
    <location>
        <begin position="25"/>
        <end position="186"/>
    </location>
</feature>
<protein>
    <recommendedName>
        <fullName evidence="4">Histidine phosphatase family protein</fullName>
    </recommendedName>
</protein>
<sequence length="186" mass="20964">MVHLKNKILAALVLCLCTSLMGYAQDKNLKLIFIRHAEKPIKGSNLSWQGLNRSLQLPEVLYKKFGTPNDLIVPALGLGDTTKHSRMFQTITPLAIKYNLVVSTVFNSTDYALLAKNLQNRKGTVIITWEHKGIPQIIKALGVAENLTWPDEDYDSIWIISFENGHARLVKDKEDLNPSKSWVNLP</sequence>
<dbReference type="Proteomes" id="UP000248198">
    <property type="component" value="Unassembled WGS sequence"/>
</dbReference>
<evidence type="ECO:0000256" key="1">
    <source>
        <dbReference type="SAM" id="SignalP"/>
    </source>
</evidence>
<keyword evidence="1" id="KW-0732">Signal</keyword>
<feature type="signal peptide" evidence="1">
    <location>
        <begin position="1"/>
        <end position="24"/>
    </location>
</feature>
<accession>A0A318ULZ5</accession>
<gene>
    <name evidence="2" type="ORF">B0O44_101886</name>
</gene>
<dbReference type="RefSeq" id="WP_211321311.1">
    <property type="nucleotide sequence ID" value="NZ_QKLU01000001.1"/>
</dbReference>
<evidence type="ECO:0000313" key="2">
    <source>
        <dbReference type="EMBL" id="PYF77404.1"/>
    </source>
</evidence>
<name>A0A318ULZ5_9SPHI</name>
<evidence type="ECO:0000313" key="3">
    <source>
        <dbReference type="Proteomes" id="UP000248198"/>
    </source>
</evidence>
<organism evidence="2 3">
    <name type="scientific">Pedobacter nutrimenti</name>
    <dbReference type="NCBI Taxonomy" id="1241337"/>
    <lineage>
        <taxon>Bacteria</taxon>
        <taxon>Pseudomonadati</taxon>
        <taxon>Bacteroidota</taxon>
        <taxon>Sphingobacteriia</taxon>
        <taxon>Sphingobacteriales</taxon>
        <taxon>Sphingobacteriaceae</taxon>
        <taxon>Pedobacter</taxon>
    </lineage>
</organism>
<dbReference type="EMBL" id="QKLU01000001">
    <property type="protein sequence ID" value="PYF77404.1"/>
    <property type="molecule type" value="Genomic_DNA"/>
</dbReference>
<comment type="caution">
    <text evidence="2">The sequence shown here is derived from an EMBL/GenBank/DDBJ whole genome shotgun (WGS) entry which is preliminary data.</text>
</comment>
<evidence type="ECO:0008006" key="4">
    <source>
        <dbReference type="Google" id="ProtNLM"/>
    </source>
</evidence>
<keyword evidence="3" id="KW-1185">Reference proteome</keyword>
<reference evidence="2 3" key="1">
    <citation type="submission" date="2018-06" db="EMBL/GenBank/DDBJ databases">
        <title>Genomic Encyclopedia of Archaeal and Bacterial Type Strains, Phase II (KMG-II): from individual species to whole genera.</title>
        <authorList>
            <person name="Goeker M."/>
        </authorList>
    </citation>
    <scope>NUCLEOTIDE SEQUENCE [LARGE SCALE GENOMIC DNA]</scope>
    <source>
        <strain evidence="2 3">DSM 27372</strain>
    </source>
</reference>
<dbReference type="AlphaFoldDB" id="A0A318ULZ5"/>